<evidence type="ECO:0000256" key="5">
    <source>
        <dbReference type="ARBA" id="ARBA00022989"/>
    </source>
</evidence>
<evidence type="ECO:0000256" key="4">
    <source>
        <dbReference type="ARBA" id="ARBA00022968"/>
    </source>
</evidence>
<protein>
    <submittedName>
        <fullName evidence="9">Sodium/potassium-transporting ATPase subunit beta-like</fullName>
    </submittedName>
</protein>
<comment type="subcellular location">
    <subcellularLocation>
        <location evidence="1">Membrane</location>
        <topology evidence="1">Single-pass type II membrane protein</topology>
    </subcellularLocation>
</comment>
<dbReference type="GO" id="GO:1990573">
    <property type="term" value="P:potassium ion import across plasma membrane"/>
    <property type="evidence" value="ECO:0007669"/>
    <property type="project" value="TreeGrafter"/>
</dbReference>
<dbReference type="GO" id="GO:0036376">
    <property type="term" value="P:sodium ion export across plasma membrane"/>
    <property type="evidence" value="ECO:0007669"/>
    <property type="project" value="TreeGrafter"/>
</dbReference>
<dbReference type="GeneID" id="111603642"/>
<gene>
    <name evidence="9" type="primary">LOC111603642</name>
</gene>
<keyword evidence="5 7" id="KW-1133">Transmembrane helix</keyword>
<keyword evidence="3 7" id="KW-0812">Transmembrane</keyword>
<evidence type="ECO:0000256" key="3">
    <source>
        <dbReference type="ARBA" id="ARBA00022692"/>
    </source>
</evidence>
<organism evidence="8 9">
    <name type="scientific">Drosophila hydei</name>
    <name type="common">Fruit fly</name>
    <dbReference type="NCBI Taxonomy" id="7224"/>
    <lineage>
        <taxon>Eukaryota</taxon>
        <taxon>Metazoa</taxon>
        <taxon>Ecdysozoa</taxon>
        <taxon>Arthropoda</taxon>
        <taxon>Hexapoda</taxon>
        <taxon>Insecta</taxon>
        <taxon>Pterygota</taxon>
        <taxon>Neoptera</taxon>
        <taxon>Endopterygota</taxon>
        <taxon>Diptera</taxon>
        <taxon>Brachycera</taxon>
        <taxon>Muscomorpha</taxon>
        <taxon>Ephydroidea</taxon>
        <taxon>Drosophilidae</taxon>
        <taxon>Drosophila</taxon>
    </lineage>
</organism>
<feature type="transmembrane region" description="Helical" evidence="7">
    <location>
        <begin position="56"/>
        <end position="78"/>
    </location>
</feature>
<dbReference type="InterPro" id="IPR038702">
    <property type="entry name" value="Na/K_ATPase_sub_beta_sf"/>
</dbReference>
<dbReference type="GO" id="GO:0001671">
    <property type="term" value="F:ATPase activator activity"/>
    <property type="evidence" value="ECO:0007669"/>
    <property type="project" value="TreeGrafter"/>
</dbReference>
<dbReference type="OMA" id="VVAIQMN"/>
<dbReference type="Pfam" id="PF00287">
    <property type="entry name" value="Na_K-ATPase"/>
    <property type="match status" value="1"/>
</dbReference>
<dbReference type="OrthoDB" id="5912413at2759"/>
<dbReference type="KEGG" id="dhe:111603642"/>
<comment type="similarity">
    <text evidence="2">Belongs to the X(+)/potassium ATPases subunit beta family.</text>
</comment>
<accession>A0A6J1M9U8</accession>
<reference evidence="9" key="1">
    <citation type="submission" date="2025-08" db="UniProtKB">
        <authorList>
            <consortium name="RefSeq"/>
        </authorList>
    </citation>
    <scope>IDENTIFICATION</scope>
    <source>
        <strain evidence="9">15085-1641.00</strain>
        <tissue evidence="9">Whole body</tissue>
    </source>
</reference>
<evidence type="ECO:0000256" key="6">
    <source>
        <dbReference type="ARBA" id="ARBA00023136"/>
    </source>
</evidence>
<dbReference type="InterPro" id="IPR000402">
    <property type="entry name" value="Na/K_ATPase_sub_beta"/>
</dbReference>
<dbReference type="GO" id="GO:0030007">
    <property type="term" value="P:intracellular potassium ion homeostasis"/>
    <property type="evidence" value="ECO:0007669"/>
    <property type="project" value="TreeGrafter"/>
</dbReference>
<dbReference type="Gene3D" id="2.60.40.1660">
    <property type="entry name" value="Na, k-atpase alpha subunit"/>
    <property type="match status" value="1"/>
</dbReference>
<dbReference type="PANTHER" id="PTHR11523:SF28">
    <property type="entry name" value="NA_K-ATPASE BETA SUBUNIT ISOFORM 4-RELATED"/>
    <property type="match status" value="1"/>
</dbReference>
<dbReference type="AlphaFoldDB" id="A0A6J1M9U8"/>
<dbReference type="Proteomes" id="UP000504633">
    <property type="component" value="Unplaced"/>
</dbReference>
<evidence type="ECO:0000313" key="9">
    <source>
        <dbReference type="RefSeq" id="XP_023177088.2"/>
    </source>
</evidence>
<evidence type="ECO:0000313" key="8">
    <source>
        <dbReference type="Proteomes" id="UP000504633"/>
    </source>
</evidence>
<dbReference type="RefSeq" id="XP_023177088.2">
    <property type="nucleotide sequence ID" value="XM_023321320.2"/>
</dbReference>
<dbReference type="PANTHER" id="PTHR11523">
    <property type="entry name" value="SODIUM/POTASSIUM-DEPENDENT ATPASE BETA SUBUNIT"/>
    <property type="match status" value="1"/>
</dbReference>
<evidence type="ECO:0000256" key="1">
    <source>
        <dbReference type="ARBA" id="ARBA00004606"/>
    </source>
</evidence>
<dbReference type="GO" id="GO:0005890">
    <property type="term" value="C:sodium:potassium-exchanging ATPase complex"/>
    <property type="evidence" value="ECO:0007669"/>
    <property type="project" value="InterPro"/>
</dbReference>
<dbReference type="GO" id="GO:0006883">
    <property type="term" value="P:intracellular sodium ion homeostasis"/>
    <property type="evidence" value="ECO:0007669"/>
    <property type="project" value="TreeGrafter"/>
</dbReference>
<proteinExistence type="inferred from homology"/>
<name>A0A6J1M9U8_DROHY</name>
<keyword evidence="8" id="KW-1185">Reference proteome</keyword>
<evidence type="ECO:0000256" key="7">
    <source>
        <dbReference type="SAM" id="Phobius"/>
    </source>
</evidence>
<keyword evidence="6 7" id="KW-0472">Membrane</keyword>
<evidence type="ECO:0000256" key="2">
    <source>
        <dbReference type="ARBA" id="ARBA00005876"/>
    </source>
</evidence>
<keyword evidence="4" id="KW-0735">Signal-anchor</keyword>
<sequence>MPAQSMVPAGNYEVKKRFRHLEDQRKRKDMPWHKNVLDLEHHKLFARTAKGWGRIIFFYLLLYLLITFILITVIFFFYQLHFKGKSEPMYTKPGPGFSRFPRNAMIKFHIAIPEETYDYADEIDNLLEKFGPEVPQKFQDCNKDKLWGYRTKTPCVFIKFNKMIGFHAKTYDDIASLPKKRPRALKDMIKKYPGGGKIWVTCESDKAVKFNFMPHPFFDRSKYMNDLDRLIAVQMKNIPHEKKIHVTCKMWAKNIEINDQIDGTGNIKFYMTMFV</sequence>